<dbReference type="InterPro" id="IPR002081">
    <property type="entry name" value="Cryptochrome/DNA_photolyase_1"/>
</dbReference>
<organism evidence="18 19">
    <name type="scientific">Wigglesworthia glossinidia endosymbiont of Glossina morsitans morsitans</name>
    <name type="common">Yale colony</name>
    <dbReference type="NCBI Taxonomy" id="1142511"/>
    <lineage>
        <taxon>Bacteria</taxon>
        <taxon>Pseudomonadati</taxon>
        <taxon>Pseudomonadota</taxon>
        <taxon>Gammaproteobacteria</taxon>
        <taxon>Enterobacterales</taxon>
        <taxon>Erwiniaceae</taxon>
        <taxon>Wigglesworthia</taxon>
    </lineage>
</organism>
<dbReference type="Proteomes" id="UP000009061">
    <property type="component" value="Chromosome"/>
</dbReference>
<reference evidence="18 19" key="1">
    <citation type="journal article" date="2012" name="MBio">
        <title>Insight into the transmission biology and species-specific functional capabilities of tsetse (Diptera: glossinidae) obligate symbiont wigglesworthia.</title>
        <authorList>
            <person name="Rio R.V."/>
            <person name="Symula R.E."/>
            <person name="Wang J."/>
            <person name="Lohs C."/>
            <person name="Wu Y.N."/>
            <person name="Snyder A.K."/>
            <person name="Bjornson R.D."/>
            <person name="Oshima K."/>
            <person name="Biehl B.S."/>
            <person name="Perna N.T."/>
            <person name="Hattori M."/>
            <person name="Aksoy S."/>
        </authorList>
    </citation>
    <scope>NUCLEOTIDE SEQUENCE [LARGE SCALE GENOMIC DNA]</scope>
    <source>
        <strain evidence="18">WGM</strain>
    </source>
</reference>
<comment type="catalytic activity">
    <reaction evidence="11">
        <text>cyclobutadipyrimidine (in DNA) = 2 pyrimidine residues (in DNA).</text>
        <dbReference type="EC" id="4.1.99.3"/>
    </reaction>
</comment>
<dbReference type="PROSITE" id="PS51645">
    <property type="entry name" value="PHR_CRY_ALPHA_BETA"/>
    <property type="match status" value="1"/>
</dbReference>
<comment type="similarity">
    <text evidence="16">Belongs to the DNA photolyase family.</text>
</comment>
<dbReference type="PANTHER" id="PTHR11455">
    <property type="entry name" value="CRYPTOCHROME"/>
    <property type="match status" value="1"/>
</dbReference>
<dbReference type="OrthoDB" id="9772484at2"/>
<sequence length="477" mass="56896">MNKYLVWFRNDLRIHDNPALHYACTNPEALVSGVFVATPKQWEKHFVANCQINFIYKNLLELKKNLLEIQIELIIHTCKDFIESADWIFNFCHRNKISKLYFNRQYEYNEKKRDNLVKLKLHNITECITFNGNLLISPKQIMTQKIKNYRVYRPFLKRCTKIFSKNILYILPPPKIRKYSTIKNNLLEFDRCEIFNNKKYNYFLPGENYALKKLKKFVDTKLNNYHINRDFFSINSTSQLSPYLTVGALSASRCLYLIKKNSKNFTNEKNPGLFKWYSELIWREFYQHLMIAYPFLSMSEPFLKWTNKICWENNPKYIKAWKNGSTGYPIIDASMHQLKQTGWLHNRLRMISASFLVKNLFVDWRIGEKYFISHLIDGNLSSNNGGWQWSASTGTDSAPYFRIFNPILQGKKFDHYGNFIRFWIPELSAVPDHCIHFPHNWAVENNIKIHYPAPIVQYKTSYIKFRTAYLYAKNNLK</sequence>
<feature type="domain" description="Photolyase/cryptochrome alpha/beta" evidence="17">
    <location>
        <begin position="2"/>
        <end position="135"/>
    </location>
</feature>
<evidence type="ECO:0000256" key="13">
    <source>
        <dbReference type="ARBA" id="ARBA00083107"/>
    </source>
</evidence>
<keyword evidence="8 16" id="KW-0157">Chromophore</keyword>
<dbReference type="SUPFAM" id="SSF48173">
    <property type="entry name" value="Cryptochrome/photolyase FAD-binding domain"/>
    <property type="match status" value="1"/>
</dbReference>
<evidence type="ECO:0000256" key="5">
    <source>
        <dbReference type="ARBA" id="ARBA00014046"/>
    </source>
</evidence>
<dbReference type="PRINTS" id="PR00147">
    <property type="entry name" value="DNAPHOTLYASE"/>
</dbReference>
<dbReference type="AlphaFoldDB" id="H6Q5D2"/>
<dbReference type="GO" id="GO:0003677">
    <property type="term" value="F:DNA binding"/>
    <property type="evidence" value="ECO:0007669"/>
    <property type="project" value="TreeGrafter"/>
</dbReference>
<dbReference type="STRING" id="1142511.WIGMOR_0601"/>
<dbReference type="Pfam" id="PF00875">
    <property type="entry name" value="DNA_photolyase"/>
    <property type="match status" value="1"/>
</dbReference>
<dbReference type="GO" id="GO:0009416">
    <property type="term" value="P:response to light stimulus"/>
    <property type="evidence" value="ECO:0007669"/>
    <property type="project" value="TreeGrafter"/>
</dbReference>
<evidence type="ECO:0000256" key="11">
    <source>
        <dbReference type="ARBA" id="ARBA00033999"/>
    </source>
</evidence>
<evidence type="ECO:0000256" key="14">
    <source>
        <dbReference type="PIRSR" id="PIRSR602081-1"/>
    </source>
</evidence>
<name>H6Q5D2_WIGGL</name>
<evidence type="ECO:0000313" key="19">
    <source>
        <dbReference type="Proteomes" id="UP000009061"/>
    </source>
</evidence>
<dbReference type="InterPro" id="IPR018394">
    <property type="entry name" value="DNA_photolyase_1_CS_C"/>
</dbReference>
<evidence type="ECO:0000256" key="10">
    <source>
        <dbReference type="ARBA" id="ARBA00031671"/>
    </source>
</evidence>
<keyword evidence="9 18" id="KW-0456">Lyase</keyword>
<evidence type="ECO:0000256" key="2">
    <source>
        <dbReference type="ARBA" id="ARBA00005862"/>
    </source>
</evidence>
<dbReference type="Gene3D" id="1.25.40.80">
    <property type="match status" value="1"/>
</dbReference>
<evidence type="ECO:0000256" key="16">
    <source>
        <dbReference type="RuleBase" id="RU004182"/>
    </source>
</evidence>
<dbReference type="SUPFAM" id="SSF52425">
    <property type="entry name" value="Cryptochrome/photolyase, N-terminal domain"/>
    <property type="match status" value="1"/>
</dbReference>
<keyword evidence="7 14" id="KW-0274">FAD</keyword>
<feature type="site" description="Electron transfer via tryptophanyl radical" evidence="15">
    <location>
        <position position="387"/>
    </location>
</feature>
<evidence type="ECO:0000256" key="4">
    <source>
        <dbReference type="ARBA" id="ARBA00013149"/>
    </source>
</evidence>
<feature type="binding site" evidence="14">
    <location>
        <position position="225"/>
    </location>
    <ligand>
        <name>FAD</name>
        <dbReference type="ChEBI" id="CHEBI:57692"/>
    </ligand>
</feature>
<proteinExistence type="inferred from homology"/>
<evidence type="ECO:0000256" key="6">
    <source>
        <dbReference type="ARBA" id="ARBA00022630"/>
    </source>
</evidence>
<comment type="cofactor">
    <cofactor evidence="1">
        <name>(6R)-5,10-methylene-5,6,7,8-tetrahydrofolate</name>
        <dbReference type="ChEBI" id="CHEBI:15636"/>
    </cofactor>
</comment>
<dbReference type="InterPro" id="IPR036134">
    <property type="entry name" value="Crypto/Photolyase_FAD-like_sf"/>
</dbReference>
<keyword evidence="19" id="KW-1185">Reference proteome</keyword>
<evidence type="ECO:0000256" key="3">
    <source>
        <dbReference type="ARBA" id="ARBA00011245"/>
    </source>
</evidence>
<dbReference type="PROSITE" id="PS00691">
    <property type="entry name" value="DNA_PHOTOLYASES_1_2"/>
    <property type="match status" value="1"/>
</dbReference>
<dbReference type="NCBIfam" id="NF007955">
    <property type="entry name" value="PRK10674.1"/>
    <property type="match status" value="1"/>
</dbReference>
<evidence type="ECO:0000256" key="15">
    <source>
        <dbReference type="PIRSR" id="PIRSR602081-2"/>
    </source>
</evidence>
<feature type="site" description="Electron transfer via tryptophanyl radical" evidence="15">
    <location>
        <position position="364"/>
    </location>
</feature>
<comment type="function">
    <text evidence="12">Involved in repair of UV radiation-induced DNA damage. Catalyzes the light-dependent monomerization (300-600 nm) of cyclobutyl pyrimidine dimers (in cis-syn configuration), which are formed between adjacent bases on the same DNA strand upon exposure to ultraviolet radiation.</text>
</comment>
<dbReference type="Pfam" id="PF03441">
    <property type="entry name" value="FAD_binding_7"/>
    <property type="match status" value="1"/>
</dbReference>
<feature type="binding site" evidence="14">
    <location>
        <begin position="279"/>
        <end position="286"/>
    </location>
    <ligand>
        <name>FAD</name>
        <dbReference type="ChEBI" id="CHEBI:57692"/>
    </ligand>
</feature>
<dbReference type="InterPro" id="IPR006050">
    <property type="entry name" value="DNA_photolyase_N"/>
</dbReference>
<protein>
    <recommendedName>
        <fullName evidence="5">Deoxyribodipyrimidine photo-lyase</fullName>
        <ecNumber evidence="4">4.1.99.3</ecNumber>
    </recommendedName>
    <alternativeName>
        <fullName evidence="10">DNA photolyase</fullName>
    </alternativeName>
    <alternativeName>
        <fullName evidence="13">Photoreactivating enzyme</fullName>
    </alternativeName>
</protein>
<comment type="cofactor">
    <cofactor evidence="14">
        <name>FAD</name>
        <dbReference type="ChEBI" id="CHEBI:57692"/>
    </cofactor>
    <text evidence="14">Binds 1 FAD per subunit.</text>
</comment>
<dbReference type="Gene3D" id="3.40.50.620">
    <property type="entry name" value="HUPs"/>
    <property type="match status" value="1"/>
</dbReference>
<feature type="site" description="Electron transfer via tryptophanyl radical" evidence="15">
    <location>
        <position position="311"/>
    </location>
</feature>
<dbReference type="EMBL" id="CP003315">
    <property type="protein sequence ID" value="AFA41415.1"/>
    <property type="molecule type" value="Genomic_DNA"/>
</dbReference>
<accession>H6Q5D2</accession>
<dbReference type="GO" id="GO:0071949">
    <property type="term" value="F:FAD binding"/>
    <property type="evidence" value="ECO:0007669"/>
    <property type="project" value="TreeGrafter"/>
</dbReference>
<gene>
    <name evidence="18" type="primary">phr</name>
    <name evidence="18" type="synonym">phrB</name>
    <name evidence="18" type="ORF">WIGMOR_0601</name>
</gene>
<keyword evidence="6 14" id="KW-0285">Flavoprotein</keyword>
<evidence type="ECO:0000256" key="7">
    <source>
        <dbReference type="ARBA" id="ARBA00022827"/>
    </source>
</evidence>
<dbReference type="GO" id="GO:0000719">
    <property type="term" value="P:photoreactive repair"/>
    <property type="evidence" value="ECO:0007669"/>
    <property type="project" value="UniProtKB-ARBA"/>
</dbReference>
<dbReference type="InterPro" id="IPR005101">
    <property type="entry name" value="Cryptochr/Photolyase_FAD-bd"/>
</dbReference>
<evidence type="ECO:0000259" key="17">
    <source>
        <dbReference type="PROSITE" id="PS51645"/>
    </source>
</evidence>
<dbReference type="GO" id="GO:0003904">
    <property type="term" value="F:deoxyribodipyrimidine photo-lyase activity"/>
    <property type="evidence" value="ECO:0007669"/>
    <property type="project" value="UniProtKB-EC"/>
</dbReference>
<comment type="subunit">
    <text evidence="3">Monomer.</text>
</comment>
<dbReference type="HOGENOM" id="CLU_010348_2_2_6"/>
<comment type="similarity">
    <text evidence="2">Belongs to the DNA photolyase class-1 family.</text>
</comment>
<evidence type="ECO:0000256" key="12">
    <source>
        <dbReference type="ARBA" id="ARBA00059220"/>
    </source>
</evidence>
<feature type="binding site" evidence="14">
    <location>
        <begin position="237"/>
        <end position="241"/>
    </location>
    <ligand>
        <name>FAD</name>
        <dbReference type="ChEBI" id="CHEBI:57692"/>
    </ligand>
</feature>
<evidence type="ECO:0000313" key="18">
    <source>
        <dbReference type="EMBL" id="AFA41415.1"/>
    </source>
</evidence>
<dbReference type="KEGG" id="wgl:WIGMOR_0601"/>
<dbReference type="RefSeq" id="WP_014354354.1">
    <property type="nucleotide sequence ID" value="NC_016893.1"/>
</dbReference>
<dbReference type="EC" id="4.1.99.3" evidence="4"/>
<evidence type="ECO:0000256" key="8">
    <source>
        <dbReference type="ARBA" id="ARBA00022991"/>
    </source>
</evidence>
<feature type="binding site" evidence="14">
    <location>
        <position position="276"/>
    </location>
    <ligand>
        <name>FAD</name>
        <dbReference type="ChEBI" id="CHEBI:57692"/>
    </ligand>
</feature>
<dbReference type="InterPro" id="IPR036155">
    <property type="entry name" value="Crypto/Photolyase_N_sf"/>
</dbReference>
<dbReference type="PANTHER" id="PTHR11455:SF9">
    <property type="entry name" value="CRYPTOCHROME CIRCADIAN CLOCK 5 ISOFORM X1"/>
    <property type="match status" value="1"/>
</dbReference>
<dbReference type="InterPro" id="IPR014729">
    <property type="entry name" value="Rossmann-like_a/b/a_fold"/>
</dbReference>
<evidence type="ECO:0000256" key="1">
    <source>
        <dbReference type="ARBA" id="ARBA00001932"/>
    </source>
</evidence>
<evidence type="ECO:0000256" key="9">
    <source>
        <dbReference type="ARBA" id="ARBA00023239"/>
    </source>
</evidence>
<dbReference type="Gene3D" id="1.10.579.10">
    <property type="entry name" value="DNA Cyclobutane Dipyrimidine Photolyase, subunit A, domain 3"/>
    <property type="match status" value="1"/>
</dbReference>
<dbReference type="FunFam" id="1.10.579.10:FF:000003">
    <property type="entry name" value="Deoxyribodipyrimidine photo-lyase"/>
    <property type="match status" value="1"/>
</dbReference>
<dbReference type="eggNOG" id="COG0415">
    <property type="taxonomic scope" value="Bacteria"/>
</dbReference>